<evidence type="ECO:0000313" key="4">
    <source>
        <dbReference type="Proteomes" id="UP000266196"/>
    </source>
</evidence>
<proteinExistence type="predicted"/>
<dbReference type="PROSITE" id="PS50983">
    <property type="entry name" value="FE_B12_PBP"/>
    <property type="match status" value="1"/>
</dbReference>
<accession>A0A397DSR1</accession>
<organism evidence="2 5">
    <name type="scientific">Aphanomyces astaci</name>
    <name type="common">Crayfish plague agent</name>
    <dbReference type="NCBI Taxonomy" id="112090"/>
    <lineage>
        <taxon>Eukaryota</taxon>
        <taxon>Sar</taxon>
        <taxon>Stramenopiles</taxon>
        <taxon>Oomycota</taxon>
        <taxon>Saprolegniomycetes</taxon>
        <taxon>Saprolegniales</taxon>
        <taxon>Verrucalvaceae</taxon>
        <taxon>Aphanomyces</taxon>
    </lineage>
</organism>
<evidence type="ECO:0000313" key="3">
    <source>
        <dbReference type="EMBL" id="RHZ25607.1"/>
    </source>
</evidence>
<dbReference type="PANTHER" id="PTHR42860">
    <property type="entry name" value="VITAMIN B12-BINDING PROTEIN"/>
    <property type="match status" value="1"/>
</dbReference>
<dbReference type="Pfam" id="PF01497">
    <property type="entry name" value="Peripla_BP_2"/>
    <property type="match status" value="1"/>
</dbReference>
<dbReference type="AlphaFoldDB" id="A0A397DSR1"/>
<comment type="caution">
    <text evidence="2">The sequence shown here is derived from an EMBL/GenBank/DDBJ whole genome shotgun (WGS) entry which is preliminary data.</text>
</comment>
<dbReference type="Proteomes" id="UP000266196">
    <property type="component" value="Unassembled WGS sequence"/>
</dbReference>
<protein>
    <recommendedName>
        <fullName evidence="1">Fe/B12 periplasmic-binding domain-containing protein</fullName>
    </recommendedName>
</protein>
<dbReference type="InterPro" id="IPR051030">
    <property type="entry name" value="Vitamin_B12-ABC_binding"/>
</dbReference>
<feature type="domain" description="Fe/B12 periplasmic-binding" evidence="1">
    <location>
        <begin position="5"/>
        <end position="306"/>
    </location>
</feature>
<dbReference type="VEuPathDB" id="FungiDB:H257_16302"/>
<gene>
    <name evidence="2" type="ORF">DYB30_006672</name>
    <name evidence="3" type="ORF">DYB31_007644</name>
</gene>
<name>A0A397DSR1_APHAT</name>
<sequence>MAVLRVVSLLPSATELLHFLLVKLNARHDEPVAVLVGRSHECDWPEEYAALPVLTSSRINGALSCAEIDRQVRDELAAGVSLYTVDTELLLSLRPDLVVTQSLCQVCTVDYAMVVALLTDADPCPRILDTNPSSFYDVFQDIHRLADALGAPDVGHELVTELQARVDAILAHVVVRSSPPRLKIGFCEWTDPIFCGGHWTPQMIEMAGAAHPLNNTRGPGKGGWPSRTISPAEFVAMDPDVIIVAPCGMDLDTSKKETAAMLMQPWWTPLRGKPLYVVNGNHMFNRPGPRLVDALEWLVSIVHPASTLSFPDFPAERYPNHDAVKTDEIDVNCSVIMP</sequence>
<dbReference type="Gene3D" id="3.40.50.1980">
    <property type="entry name" value="Nitrogenase molybdenum iron protein domain"/>
    <property type="match status" value="2"/>
</dbReference>
<dbReference type="EMBL" id="QUTE01008247">
    <property type="protein sequence ID" value="RHZ25607.1"/>
    <property type="molecule type" value="Genomic_DNA"/>
</dbReference>
<evidence type="ECO:0000313" key="2">
    <source>
        <dbReference type="EMBL" id="RHY69550.1"/>
    </source>
</evidence>
<dbReference type="PANTHER" id="PTHR42860:SF1">
    <property type="entry name" value="VITAMIN B12-BINDING PROTEIN"/>
    <property type="match status" value="1"/>
</dbReference>
<evidence type="ECO:0000259" key="1">
    <source>
        <dbReference type="PROSITE" id="PS50983"/>
    </source>
</evidence>
<dbReference type="Proteomes" id="UP000266643">
    <property type="component" value="Unassembled WGS sequence"/>
</dbReference>
<dbReference type="EMBL" id="QUTD01004134">
    <property type="protein sequence ID" value="RHY69550.1"/>
    <property type="molecule type" value="Genomic_DNA"/>
</dbReference>
<dbReference type="SUPFAM" id="SSF53807">
    <property type="entry name" value="Helical backbone' metal receptor"/>
    <property type="match status" value="1"/>
</dbReference>
<dbReference type="InterPro" id="IPR002491">
    <property type="entry name" value="ABC_transptr_periplasmic_BD"/>
</dbReference>
<evidence type="ECO:0000313" key="5">
    <source>
        <dbReference type="Proteomes" id="UP000266643"/>
    </source>
</evidence>
<reference evidence="4 5" key="1">
    <citation type="submission" date="2018-08" db="EMBL/GenBank/DDBJ databases">
        <title>Aphanomyces genome sequencing and annotation.</title>
        <authorList>
            <person name="Minardi D."/>
            <person name="Oidtmann B."/>
            <person name="Van Der Giezen M."/>
            <person name="Studholme D.J."/>
        </authorList>
    </citation>
    <scope>NUCLEOTIDE SEQUENCE [LARGE SCALE GENOMIC DNA]</scope>
    <source>
        <strain evidence="3 4">197901</strain>
        <strain evidence="2 5">D2</strain>
    </source>
</reference>